<dbReference type="InterPro" id="IPR036291">
    <property type="entry name" value="NAD(P)-bd_dom_sf"/>
</dbReference>
<evidence type="ECO:0000259" key="1">
    <source>
        <dbReference type="Pfam" id="PF16363"/>
    </source>
</evidence>
<dbReference type="AlphaFoldDB" id="A0A1H7S2X1"/>
<name>A0A1H7S2X1_STIAU</name>
<reference evidence="3" key="1">
    <citation type="submission" date="2016-10" db="EMBL/GenBank/DDBJ databases">
        <authorList>
            <person name="Varghese N."/>
            <person name="Submissions S."/>
        </authorList>
    </citation>
    <scope>NUCLEOTIDE SEQUENCE [LARGE SCALE GENOMIC DNA]</scope>
    <source>
        <strain evidence="3">DSM 17044</strain>
    </source>
</reference>
<accession>A0A1H7S2X1</accession>
<dbReference type="Gene3D" id="3.40.50.720">
    <property type="entry name" value="NAD(P)-binding Rossmann-like Domain"/>
    <property type="match status" value="1"/>
</dbReference>
<dbReference type="SUPFAM" id="SSF51735">
    <property type="entry name" value="NAD(P)-binding Rossmann-fold domains"/>
    <property type="match status" value="1"/>
</dbReference>
<sequence length="315" mass="33210">MRVLVTGADGFAGRHLCALLRASGDEVVEAHGPRAEGMNSNALNFDIADEAAVRTAVEKARPEGVIHLAGFASVARSHGNPARVFAVNTQGTVHLLTTLRETSPKTRVLLVSSGEVYGPVTEGTQAAETLPLVPLSPYAASKIAGELAGEQFFRSYGLPVMVARPFNHLGEGQDPTFVVPSFATQLHAIAQGKASPVLRTGNLDAIRDFSHVKDVVAAYRLLLTSGIPGQTYNVCSGTPRSIRAVLEEMLAVSGVQARIELDPARLRPSEIPSLVGDPSKLRALGWAPKATVTQALQEVLGPTLRATPGAPPRTP</sequence>
<dbReference type="Gene3D" id="3.90.25.10">
    <property type="entry name" value="UDP-galactose 4-epimerase, domain 1"/>
    <property type="match status" value="1"/>
</dbReference>
<dbReference type="Proteomes" id="UP000182719">
    <property type="component" value="Unassembled WGS sequence"/>
</dbReference>
<organism evidence="2 3">
    <name type="scientific">Stigmatella aurantiaca</name>
    <dbReference type="NCBI Taxonomy" id="41"/>
    <lineage>
        <taxon>Bacteria</taxon>
        <taxon>Pseudomonadati</taxon>
        <taxon>Myxococcota</taxon>
        <taxon>Myxococcia</taxon>
        <taxon>Myxococcales</taxon>
        <taxon>Cystobacterineae</taxon>
        <taxon>Archangiaceae</taxon>
        <taxon>Stigmatella</taxon>
    </lineage>
</organism>
<proteinExistence type="predicted"/>
<protein>
    <submittedName>
        <fullName evidence="2">GDP-4-dehydro-6-deoxy-D-mannose reductase</fullName>
    </submittedName>
</protein>
<dbReference type="PANTHER" id="PTHR43000">
    <property type="entry name" value="DTDP-D-GLUCOSE 4,6-DEHYDRATASE-RELATED"/>
    <property type="match status" value="1"/>
</dbReference>
<evidence type="ECO:0000313" key="2">
    <source>
        <dbReference type="EMBL" id="SEL66971.1"/>
    </source>
</evidence>
<dbReference type="OrthoDB" id="9804595at2"/>
<gene>
    <name evidence="2" type="ORF">SAMN05444354_107295</name>
</gene>
<dbReference type="Pfam" id="PF16363">
    <property type="entry name" value="GDP_Man_Dehyd"/>
    <property type="match status" value="1"/>
</dbReference>
<evidence type="ECO:0000313" key="3">
    <source>
        <dbReference type="Proteomes" id="UP000182719"/>
    </source>
</evidence>
<feature type="domain" description="NAD(P)-binding" evidence="1">
    <location>
        <begin position="4"/>
        <end position="298"/>
    </location>
</feature>
<keyword evidence="3" id="KW-1185">Reference proteome</keyword>
<dbReference type="EMBL" id="FOAP01000007">
    <property type="protein sequence ID" value="SEL66971.1"/>
    <property type="molecule type" value="Genomic_DNA"/>
</dbReference>
<dbReference type="InterPro" id="IPR016040">
    <property type="entry name" value="NAD(P)-bd_dom"/>
</dbReference>